<dbReference type="EMBL" id="BAAAYK010000038">
    <property type="protein sequence ID" value="GAA3358992.1"/>
    <property type="molecule type" value="Genomic_DNA"/>
</dbReference>
<feature type="region of interest" description="Disordered" evidence="1">
    <location>
        <begin position="1"/>
        <end position="28"/>
    </location>
</feature>
<dbReference type="Pfam" id="PF01047">
    <property type="entry name" value="MarR"/>
    <property type="match status" value="1"/>
</dbReference>
<evidence type="ECO:0000313" key="3">
    <source>
        <dbReference type="EMBL" id="GAA3358992.1"/>
    </source>
</evidence>
<keyword evidence="4" id="KW-1185">Reference proteome</keyword>
<protein>
    <recommendedName>
        <fullName evidence="2">HTH marR-type domain-containing protein</fullName>
    </recommendedName>
</protein>
<sequence>MTDAQHPRAAAGTELPEPGPPSEPDGTTCDAIDTVEFQTAVLMRNLEMLCRRGELHQEVDRAGYLLLRTLIARGPSDIGGLAAALGLDPSTTGRQVLAAERAGHLTRSPDGADRRRSVLTITGSGAAAVRAVCERRRERTAALLSGWSEQDLRLLSEMVSRYNRAIAEEFLETDPPGGAS</sequence>
<dbReference type="PANTHER" id="PTHR33164">
    <property type="entry name" value="TRANSCRIPTIONAL REGULATOR, MARR FAMILY"/>
    <property type="match status" value="1"/>
</dbReference>
<evidence type="ECO:0000313" key="4">
    <source>
        <dbReference type="Proteomes" id="UP001500483"/>
    </source>
</evidence>
<dbReference type="InterPro" id="IPR039422">
    <property type="entry name" value="MarR/SlyA-like"/>
</dbReference>
<dbReference type="InterPro" id="IPR036388">
    <property type="entry name" value="WH-like_DNA-bd_sf"/>
</dbReference>
<dbReference type="PROSITE" id="PS50995">
    <property type="entry name" value="HTH_MARR_2"/>
    <property type="match status" value="1"/>
</dbReference>
<feature type="domain" description="HTH marR-type" evidence="2">
    <location>
        <begin position="39"/>
        <end position="164"/>
    </location>
</feature>
<gene>
    <name evidence="3" type="ORF">GCM10020366_33230</name>
</gene>
<dbReference type="Gene3D" id="1.10.10.10">
    <property type="entry name" value="Winged helix-like DNA-binding domain superfamily/Winged helix DNA-binding domain"/>
    <property type="match status" value="1"/>
</dbReference>
<dbReference type="InterPro" id="IPR036390">
    <property type="entry name" value="WH_DNA-bd_sf"/>
</dbReference>
<dbReference type="SMART" id="SM00347">
    <property type="entry name" value="HTH_MARR"/>
    <property type="match status" value="1"/>
</dbReference>
<dbReference type="PANTHER" id="PTHR33164:SF57">
    <property type="entry name" value="MARR-FAMILY TRANSCRIPTIONAL REGULATOR"/>
    <property type="match status" value="1"/>
</dbReference>
<dbReference type="RefSeq" id="WP_344927637.1">
    <property type="nucleotide sequence ID" value="NZ_BAAAYK010000038.1"/>
</dbReference>
<reference evidence="4" key="1">
    <citation type="journal article" date="2019" name="Int. J. Syst. Evol. Microbiol.">
        <title>The Global Catalogue of Microorganisms (GCM) 10K type strain sequencing project: providing services to taxonomists for standard genome sequencing and annotation.</title>
        <authorList>
            <consortium name="The Broad Institute Genomics Platform"/>
            <consortium name="The Broad Institute Genome Sequencing Center for Infectious Disease"/>
            <person name="Wu L."/>
            <person name="Ma J."/>
        </authorList>
    </citation>
    <scope>NUCLEOTIDE SEQUENCE [LARGE SCALE GENOMIC DNA]</scope>
    <source>
        <strain evidence="4">JCM 9687</strain>
    </source>
</reference>
<evidence type="ECO:0000259" key="2">
    <source>
        <dbReference type="PROSITE" id="PS50995"/>
    </source>
</evidence>
<organism evidence="3 4">
    <name type="scientific">Saccharopolyspora gregorii</name>
    <dbReference type="NCBI Taxonomy" id="33914"/>
    <lineage>
        <taxon>Bacteria</taxon>
        <taxon>Bacillati</taxon>
        <taxon>Actinomycetota</taxon>
        <taxon>Actinomycetes</taxon>
        <taxon>Pseudonocardiales</taxon>
        <taxon>Pseudonocardiaceae</taxon>
        <taxon>Saccharopolyspora</taxon>
    </lineage>
</organism>
<dbReference type="SUPFAM" id="SSF46785">
    <property type="entry name" value="Winged helix' DNA-binding domain"/>
    <property type="match status" value="1"/>
</dbReference>
<dbReference type="Proteomes" id="UP001500483">
    <property type="component" value="Unassembled WGS sequence"/>
</dbReference>
<evidence type="ECO:0000256" key="1">
    <source>
        <dbReference type="SAM" id="MobiDB-lite"/>
    </source>
</evidence>
<dbReference type="InterPro" id="IPR000835">
    <property type="entry name" value="HTH_MarR-typ"/>
</dbReference>
<name>A0ABP6RPZ5_9PSEU</name>
<proteinExistence type="predicted"/>
<accession>A0ABP6RPZ5</accession>
<comment type="caution">
    <text evidence="3">The sequence shown here is derived from an EMBL/GenBank/DDBJ whole genome shotgun (WGS) entry which is preliminary data.</text>
</comment>